<dbReference type="GO" id="GO:0045454">
    <property type="term" value="P:cell redox homeostasis"/>
    <property type="evidence" value="ECO:0007669"/>
    <property type="project" value="TreeGrafter"/>
</dbReference>
<dbReference type="EMBL" id="CP095353">
    <property type="protein sequence ID" value="XAG68581.1"/>
    <property type="molecule type" value="Genomic_DNA"/>
</dbReference>
<evidence type="ECO:0000256" key="8">
    <source>
        <dbReference type="ARBA" id="ARBA00023284"/>
    </source>
</evidence>
<dbReference type="InterPro" id="IPR000866">
    <property type="entry name" value="AhpC/TSA"/>
</dbReference>
<dbReference type="InterPro" id="IPR013766">
    <property type="entry name" value="Thioredoxin_domain"/>
</dbReference>
<dbReference type="NCBIfam" id="NF006960">
    <property type="entry name" value="PRK09437.1"/>
    <property type="match status" value="1"/>
</dbReference>
<evidence type="ECO:0000256" key="9">
    <source>
        <dbReference type="ARBA" id="ARBA00032824"/>
    </source>
</evidence>
<keyword evidence="8" id="KW-0676">Redox-active center</keyword>
<evidence type="ECO:0000256" key="1">
    <source>
        <dbReference type="ARBA" id="ARBA00003330"/>
    </source>
</evidence>
<dbReference type="CDD" id="cd03017">
    <property type="entry name" value="PRX_BCP"/>
    <property type="match status" value="1"/>
</dbReference>
<comment type="function">
    <text evidence="1">Thiol-specific peroxidase that catalyzes the reduction of hydrogen peroxide and organic hydroperoxides to water and alcohols, respectively. Plays a role in cell protection against oxidative stress by detoxifying peroxides and as sensor of hydrogen peroxide-mediated signaling events.</text>
</comment>
<comment type="similarity">
    <text evidence="10">Belongs to the peroxiredoxin family. BCP/PrxQ subfamily.</text>
</comment>
<keyword evidence="5" id="KW-0049">Antioxidant</keyword>
<evidence type="ECO:0000256" key="3">
    <source>
        <dbReference type="ARBA" id="ARBA00013017"/>
    </source>
</evidence>
<feature type="active site" description="Cysteine sulfenic acid (-SOH) intermediate; for peroxidase activity" evidence="12">
    <location>
        <position position="46"/>
    </location>
</feature>
<keyword evidence="4 14" id="KW-0575">Peroxidase</keyword>
<evidence type="ECO:0000256" key="5">
    <source>
        <dbReference type="ARBA" id="ARBA00022862"/>
    </source>
</evidence>
<dbReference type="GO" id="GO:0034599">
    <property type="term" value="P:cellular response to oxidative stress"/>
    <property type="evidence" value="ECO:0007669"/>
    <property type="project" value="TreeGrafter"/>
</dbReference>
<evidence type="ECO:0000256" key="6">
    <source>
        <dbReference type="ARBA" id="ARBA00023002"/>
    </source>
</evidence>
<dbReference type="FunFam" id="3.40.30.10:FF:000007">
    <property type="entry name" value="Thioredoxin-dependent thiol peroxidase"/>
    <property type="match status" value="1"/>
</dbReference>
<evidence type="ECO:0000256" key="10">
    <source>
        <dbReference type="ARBA" id="ARBA00038489"/>
    </source>
</evidence>
<sequence>MQPLSAGTLAPDFSLSDQDGNPVRLSDLRGKKVLIYFYPKAMTPGCTTQACGLRDVNSELAALNVVVLGISPDPAKRLKKFEERDSLNFRLLADEDHAVADAFGVWGPKKFMGKEYDGIHRLSFLIDEEGKIVHRFDKFKTSDHHQVVLDLIKG</sequence>
<comment type="subunit">
    <text evidence="2">Monomer.</text>
</comment>
<dbReference type="PANTHER" id="PTHR42801">
    <property type="entry name" value="THIOREDOXIN-DEPENDENT PEROXIDE REDUCTASE"/>
    <property type="match status" value="1"/>
</dbReference>
<organism evidence="14">
    <name type="scientific">bacterium 19CA06SA08-2</name>
    <dbReference type="NCBI Taxonomy" id="2920658"/>
    <lineage>
        <taxon>Bacteria</taxon>
    </lineage>
</organism>
<evidence type="ECO:0000313" key="14">
    <source>
        <dbReference type="EMBL" id="XAG68581.1"/>
    </source>
</evidence>
<protein>
    <recommendedName>
        <fullName evidence="3">thioredoxin-dependent peroxiredoxin</fullName>
        <ecNumber evidence="3">1.11.1.24</ecNumber>
    </recommendedName>
    <alternativeName>
        <fullName evidence="9">Thioredoxin peroxidase</fullName>
    </alternativeName>
</protein>
<feature type="domain" description="Thioredoxin" evidence="13">
    <location>
        <begin position="4"/>
        <end position="154"/>
    </location>
</feature>
<dbReference type="Pfam" id="PF00578">
    <property type="entry name" value="AhpC-TSA"/>
    <property type="match status" value="1"/>
</dbReference>
<name>A0AAU6U310_UNCXX</name>
<accession>A0AAU6U310</accession>
<evidence type="ECO:0000256" key="4">
    <source>
        <dbReference type="ARBA" id="ARBA00022559"/>
    </source>
</evidence>
<keyword evidence="6 14" id="KW-0560">Oxidoreductase</keyword>
<evidence type="ECO:0000256" key="7">
    <source>
        <dbReference type="ARBA" id="ARBA00023157"/>
    </source>
</evidence>
<evidence type="ECO:0000256" key="12">
    <source>
        <dbReference type="PIRSR" id="PIRSR000239-1"/>
    </source>
</evidence>
<dbReference type="InterPro" id="IPR024706">
    <property type="entry name" value="Peroxiredoxin_AhpC-typ"/>
</dbReference>
<dbReference type="PROSITE" id="PS51352">
    <property type="entry name" value="THIOREDOXIN_2"/>
    <property type="match status" value="1"/>
</dbReference>
<evidence type="ECO:0000256" key="2">
    <source>
        <dbReference type="ARBA" id="ARBA00011245"/>
    </source>
</evidence>
<comment type="catalytic activity">
    <reaction evidence="11">
        <text>a hydroperoxide + [thioredoxin]-dithiol = an alcohol + [thioredoxin]-disulfide + H2O</text>
        <dbReference type="Rhea" id="RHEA:62620"/>
        <dbReference type="Rhea" id="RHEA-COMP:10698"/>
        <dbReference type="Rhea" id="RHEA-COMP:10700"/>
        <dbReference type="ChEBI" id="CHEBI:15377"/>
        <dbReference type="ChEBI" id="CHEBI:29950"/>
        <dbReference type="ChEBI" id="CHEBI:30879"/>
        <dbReference type="ChEBI" id="CHEBI:35924"/>
        <dbReference type="ChEBI" id="CHEBI:50058"/>
        <dbReference type="EC" id="1.11.1.24"/>
    </reaction>
</comment>
<dbReference type="InterPro" id="IPR036249">
    <property type="entry name" value="Thioredoxin-like_sf"/>
</dbReference>
<keyword evidence="7" id="KW-1015">Disulfide bond</keyword>
<dbReference type="EC" id="1.11.1.24" evidence="3"/>
<dbReference type="SUPFAM" id="SSF52833">
    <property type="entry name" value="Thioredoxin-like"/>
    <property type="match status" value="1"/>
</dbReference>
<proteinExistence type="inferred from homology"/>
<dbReference type="Gene3D" id="3.40.30.10">
    <property type="entry name" value="Glutaredoxin"/>
    <property type="match status" value="1"/>
</dbReference>
<reference evidence="14" key="1">
    <citation type="submission" date="2022-03" db="EMBL/GenBank/DDBJ databases">
        <title>Sea Food Isolates.</title>
        <authorList>
            <person name="Li c."/>
        </authorList>
    </citation>
    <scope>NUCLEOTIDE SEQUENCE</scope>
    <source>
        <strain evidence="14">19CA06SA08-2</strain>
    </source>
</reference>
<dbReference type="GO" id="GO:0005737">
    <property type="term" value="C:cytoplasm"/>
    <property type="evidence" value="ECO:0007669"/>
    <property type="project" value="TreeGrafter"/>
</dbReference>
<dbReference type="PIRSF" id="PIRSF000239">
    <property type="entry name" value="AHPC"/>
    <property type="match status" value="1"/>
</dbReference>
<dbReference type="InterPro" id="IPR050924">
    <property type="entry name" value="Peroxiredoxin_BCP/PrxQ"/>
</dbReference>
<evidence type="ECO:0000256" key="11">
    <source>
        <dbReference type="ARBA" id="ARBA00049091"/>
    </source>
</evidence>
<gene>
    <name evidence="14" type="primary">bcp</name>
    <name evidence="14" type="ORF">MRM75_18460</name>
</gene>
<dbReference type="AlphaFoldDB" id="A0AAU6U310"/>
<dbReference type="GO" id="GO:0008379">
    <property type="term" value="F:thioredoxin peroxidase activity"/>
    <property type="evidence" value="ECO:0007669"/>
    <property type="project" value="TreeGrafter"/>
</dbReference>
<evidence type="ECO:0000259" key="13">
    <source>
        <dbReference type="PROSITE" id="PS51352"/>
    </source>
</evidence>
<dbReference type="PANTHER" id="PTHR42801:SF4">
    <property type="entry name" value="AHPC_TSA FAMILY PROTEIN"/>
    <property type="match status" value="1"/>
</dbReference>